<keyword evidence="2" id="KW-1133">Transmembrane helix</keyword>
<keyword evidence="4" id="KW-0645">Protease</keyword>
<evidence type="ECO:0000256" key="2">
    <source>
        <dbReference type="SAM" id="Phobius"/>
    </source>
</evidence>
<name>A0A923L1Y3_9FIRM</name>
<dbReference type="EMBL" id="JACONZ010000005">
    <property type="protein sequence ID" value="MBC5582336.1"/>
    <property type="molecule type" value="Genomic_DNA"/>
</dbReference>
<comment type="caution">
    <text evidence="4">The sequence shown here is derived from an EMBL/GenBank/DDBJ whole genome shotgun (WGS) entry which is preliminary data.</text>
</comment>
<evidence type="ECO:0000256" key="3">
    <source>
        <dbReference type="SAM" id="SignalP"/>
    </source>
</evidence>
<keyword evidence="4" id="KW-0378">Hydrolase</keyword>
<dbReference type="SUPFAM" id="SSF50494">
    <property type="entry name" value="Trypsin-like serine proteases"/>
    <property type="match status" value="1"/>
</dbReference>
<keyword evidence="2" id="KW-0472">Membrane</keyword>
<feature type="signal peptide" evidence="3">
    <location>
        <begin position="1"/>
        <end position="26"/>
    </location>
</feature>
<dbReference type="RefSeq" id="WP_186888700.1">
    <property type="nucleotide sequence ID" value="NZ_JACONZ010000005.1"/>
</dbReference>
<dbReference type="InterPro" id="IPR043504">
    <property type="entry name" value="Peptidase_S1_PA_chymotrypsin"/>
</dbReference>
<organism evidence="4 5">
    <name type="scientific">Anaerofilum hominis</name>
    <dbReference type="NCBI Taxonomy" id="2763016"/>
    <lineage>
        <taxon>Bacteria</taxon>
        <taxon>Bacillati</taxon>
        <taxon>Bacillota</taxon>
        <taxon>Clostridia</taxon>
        <taxon>Eubacteriales</taxon>
        <taxon>Oscillospiraceae</taxon>
        <taxon>Anaerofilum</taxon>
    </lineage>
</organism>
<feature type="compositionally biased region" description="Low complexity" evidence="1">
    <location>
        <begin position="350"/>
        <end position="365"/>
    </location>
</feature>
<dbReference type="InterPro" id="IPR009003">
    <property type="entry name" value="Peptidase_S1_PA"/>
</dbReference>
<dbReference type="PANTHER" id="PTHR43019:SF23">
    <property type="entry name" value="PROTEASE DO-LIKE 5, CHLOROPLASTIC"/>
    <property type="match status" value="1"/>
</dbReference>
<dbReference type="GO" id="GO:0006508">
    <property type="term" value="P:proteolysis"/>
    <property type="evidence" value="ECO:0007669"/>
    <property type="project" value="UniProtKB-KW"/>
</dbReference>
<dbReference type="Proteomes" id="UP000659630">
    <property type="component" value="Unassembled WGS sequence"/>
</dbReference>
<keyword evidence="3" id="KW-0732">Signal</keyword>
<evidence type="ECO:0000256" key="1">
    <source>
        <dbReference type="SAM" id="MobiDB-lite"/>
    </source>
</evidence>
<proteinExistence type="predicted"/>
<evidence type="ECO:0000313" key="5">
    <source>
        <dbReference type="Proteomes" id="UP000659630"/>
    </source>
</evidence>
<evidence type="ECO:0000313" key="4">
    <source>
        <dbReference type="EMBL" id="MBC5582336.1"/>
    </source>
</evidence>
<feature type="region of interest" description="Disordered" evidence="1">
    <location>
        <begin position="347"/>
        <end position="371"/>
    </location>
</feature>
<protein>
    <submittedName>
        <fullName evidence="4">Serine protease</fullName>
    </submittedName>
</protein>
<dbReference type="AlphaFoldDB" id="A0A923L1Y3"/>
<gene>
    <name evidence="4" type="ORF">H8S23_12555</name>
</gene>
<dbReference type="PANTHER" id="PTHR43019">
    <property type="entry name" value="SERINE ENDOPROTEASE DEGS"/>
    <property type="match status" value="1"/>
</dbReference>
<reference evidence="4" key="1">
    <citation type="submission" date="2020-08" db="EMBL/GenBank/DDBJ databases">
        <title>Genome public.</title>
        <authorList>
            <person name="Liu C."/>
            <person name="Sun Q."/>
        </authorList>
    </citation>
    <scope>NUCLEOTIDE SEQUENCE</scope>
    <source>
        <strain evidence="4">BX8</strain>
    </source>
</reference>
<feature type="chain" id="PRO_5037965356" evidence="3">
    <location>
        <begin position="27"/>
        <end position="663"/>
    </location>
</feature>
<accession>A0A923L1Y3</accession>
<dbReference type="Pfam" id="PF13365">
    <property type="entry name" value="Trypsin_2"/>
    <property type="match status" value="1"/>
</dbReference>
<dbReference type="Gene3D" id="2.40.10.10">
    <property type="entry name" value="Trypsin-like serine proteases"/>
    <property type="match status" value="2"/>
</dbReference>
<keyword evidence="5" id="KW-1185">Reference proteome</keyword>
<feature type="transmembrane region" description="Helical" evidence="2">
    <location>
        <begin position="376"/>
        <end position="398"/>
    </location>
</feature>
<dbReference type="GO" id="GO:0004252">
    <property type="term" value="F:serine-type endopeptidase activity"/>
    <property type="evidence" value="ECO:0007669"/>
    <property type="project" value="InterPro"/>
</dbReference>
<sequence>MKRKKRWTAGVCALVFLLLCATAAAAAGGTPGAVLRAKDGVVRIFTYGADGDFSGTGFAISNGRSGALIVTNQHVVEGCSEYELYYDGNGPVKLKIAAVSEIQDICVLKTDHKLKGLTPLPLADKVQSGEAVYTLGYPGSADYLIHQTALSKEEMTVTNGIVSAVQSANTVGSRARSVKILQTNADINEGNSGGPMLNEKGQVVGVNTMGIDKSVASGINGAVHVDELRSFLDLQGIRYKTGFSPLWAAAAVLAALAAVGAALFFLRRRKRRAPVPALRWAEQDASAALPCPPQPDEEQLEGQISLAAAAEAGAAPPAARAFAPLPEGEVEGQISLFGQSAPAPMPAPAPAAAFAADAGPGPQGAEKTAPKKRRRWVIPAAAALAVLLAAGGFAWYTWDVYTDLEDAWNYKNYGQVTLCYRRAPWVEVWAGSEMKLYSQAMAKVENYELEEAIELFTQLDGYGDADTQIALAETYIKIDTFSEETRLIAKYNKFQELGNYLDSEKKTETLRRKVYERGIKELEGEHFSSAARYFKALPQDYEETEFYSLLLKKYTTMMHSGRSKDCYAFAVGCDVAGMEVPSILTDIYLREFMEGFWTSSRGWWFEKTEGYYDSNLGIHGSYNFRDGGMYNEQREKVVSFTFWDPDHMRLTYNGHYYEMTRMS</sequence>
<feature type="transmembrane region" description="Helical" evidence="2">
    <location>
        <begin position="246"/>
        <end position="266"/>
    </location>
</feature>
<keyword evidence="2" id="KW-0812">Transmembrane</keyword>
<dbReference type="InterPro" id="IPR001940">
    <property type="entry name" value="Peptidase_S1C"/>
</dbReference>
<dbReference type="PRINTS" id="PR00834">
    <property type="entry name" value="PROTEASES2C"/>
</dbReference>